<reference evidence="2 3" key="1">
    <citation type="submission" date="2017-03" db="EMBL/GenBank/DDBJ databases">
        <authorList>
            <person name="Afonso C.L."/>
            <person name="Miller P.J."/>
            <person name="Scott M.A."/>
            <person name="Spackman E."/>
            <person name="Goraichik I."/>
            <person name="Dimitrov K.M."/>
            <person name="Suarez D.L."/>
            <person name="Swayne D.E."/>
        </authorList>
    </citation>
    <scope>NUCLEOTIDE SEQUENCE [LARGE SCALE GENOMIC DNA]</scope>
    <source>
        <strain evidence="2 3">CECT 7691</strain>
    </source>
</reference>
<evidence type="ECO:0000259" key="1">
    <source>
        <dbReference type="Pfam" id="PF20552"/>
    </source>
</evidence>
<dbReference type="OrthoDB" id="6909982at2"/>
<dbReference type="AlphaFoldDB" id="A0A1Y5TGD2"/>
<gene>
    <name evidence="2" type="ORF">OCH7691_02858</name>
</gene>
<dbReference type="InParanoid" id="A0A1Y5TGD2"/>
<dbReference type="EMBL" id="FWFR01000002">
    <property type="protein sequence ID" value="SLN63613.1"/>
    <property type="molecule type" value="Genomic_DNA"/>
</dbReference>
<evidence type="ECO:0000313" key="2">
    <source>
        <dbReference type="EMBL" id="SLN63613.1"/>
    </source>
</evidence>
<organism evidence="2 3">
    <name type="scientific">Oceanibacterium hippocampi</name>
    <dbReference type="NCBI Taxonomy" id="745714"/>
    <lineage>
        <taxon>Bacteria</taxon>
        <taxon>Pseudomonadati</taxon>
        <taxon>Pseudomonadota</taxon>
        <taxon>Alphaproteobacteria</taxon>
        <taxon>Sneathiellales</taxon>
        <taxon>Sneathiellaceae</taxon>
        <taxon>Oceanibacterium</taxon>
    </lineage>
</organism>
<proteinExistence type="predicted"/>
<keyword evidence="3" id="KW-1185">Reference proteome</keyword>
<protein>
    <recommendedName>
        <fullName evidence="1">Recombinase-like domain-containing protein</fullName>
    </recommendedName>
</protein>
<feature type="domain" description="Recombinase-like" evidence="1">
    <location>
        <begin position="3"/>
        <end position="73"/>
    </location>
</feature>
<dbReference type="RefSeq" id="WP_085884484.1">
    <property type="nucleotide sequence ID" value="NZ_FWFR01000002.1"/>
</dbReference>
<accession>A0A1Y5TGD2</accession>
<sequence>MTNQQYLEVHQTRDRAPTDYENILGDAIERAFAAGVDGLDGLVRSLNEQCVPAPGGAAWTAGLYVAEMKRLGA</sequence>
<dbReference type="Pfam" id="PF20552">
    <property type="entry name" value="HTH_62"/>
    <property type="match status" value="1"/>
</dbReference>
<dbReference type="InterPro" id="IPR046789">
    <property type="entry name" value="HTH_62"/>
</dbReference>
<name>A0A1Y5TGD2_9PROT</name>
<dbReference type="Proteomes" id="UP000193200">
    <property type="component" value="Unassembled WGS sequence"/>
</dbReference>
<evidence type="ECO:0000313" key="3">
    <source>
        <dbReference type="Proteomes" id="UP000193200"/>
    </source>
</evidence>